<feature type="transmembrane region" description="Helical" evidence="8">
    <location>
        <begin position="25"/>
        <end position="44"/>
    </location>
</feature>
<dbReference type="PANTHER" id="PTHR36115:SF6">
    <property type="entry name" value="PROLINE-RICH ANTIGEN HOMOLOG"/>
    <property type="match status" value="1"/>
</dbReference>
<evidence type="ECO:0000256" key="6">
    <source>
        <dbReference type="ARBA" id="ARBA00023136"/>
    </source>
</evidence>
<dbReference type="PROSITE" id="PS50006">
    <property type="entry name" value="FHA_DOMAIN"/>
    <property type="match status" value="1"/>
</dbReference>
<keyword evidence="6 8" id="KW-0472">Membrane</keyword>
<feature type="domain" description="FHA" evidence="9">
    <location>
        <begin position="382"/>
        <end position="434"/>
    </location>
</feature>
<sequence length="492" mass="49288">MTHRTGALPRDVDVTDTPASLGRRFLAVAVDQLLVALLLAPFTLDALRRVLATARAADPGDVVVAPVGVGALVALVLAAAVAATQWVLHGRLGWTLGRRLLGVRTVDVHSRRPVGLVRVLLRELVVAAGALACLVGQVAVLVSPALDRTGRNRGWHDRAVDAEVLLAQDGAVAVRARTGTTASHTSMLPVSGPLSAGDPGGAPGTAAAVAPDAAAPSSADAPAAPAAPAAASAPSGPGAAARPAWAALADPAASAPGAASSGPGAAARGAVPATRPAGTVAEQPSTPVRTVPTTTGGLVLAPLDPRRAAPDLDTRALPVVRPATPPPPAPGTAEEDGLAPELELTRPAPPREDVVPAPRRGAARGLRVALDDGRTVTIERVALLGRNPSPGAGVQVVRVTDPGRSVSKTHLELGADAAGAWVTDRGSTNGTVVTLPDGGQVVCRVDHPVRLRPGAVVVLGDRSLRVVAVPGTSVADVLRPDGARRAEGTPRA</sequence>
<proteinExistence type="predicted"/>
<dbReference type="AlphaFoldDB" id="A0A4V1CMK4"/>
<dbReference type="RefSeq" id="WP_136225363.1">
    <property type="nucleotide sequence ID" value="NZ_CP039291.1"/>
</dbReference>
<evidence type="ECO:0000259" key="9">
    <source>
        <dbReference type="PROSITE" id="PS50006"/>
    </source>
</evidence>
<dbReference type="PANTHER" id="PTHR36115">
    <property type="entry name" value="PROLINE-RICH ANTIGEN HOMOLOG-RELATED"/>
    <property type="match status" value="1"/>
</dbReference>
<evidence type="ECO:0000256" key="7">
    <source>
        <dbReference type="SAM" id="MobiDB-lite"/>
    </source>
</evidence>
<evidence type="ECO:0000256" key="3">
    <source>
        <dbReference type="ARBA" id="ARBA00022553"/>
    </source>
</evidence>
<gene>
    <name evidence="10" type="ORF">E5225_06505</name>
</gene>
<dbReference type="CDD" id="cd00060">
    <property type="entry name" value="FHA"/>
    <property type="match status" value="1"/>
</dbReference>
<feature type="compositionally biased region" description="Low complexity" evidence="7">
    <location>
        <begin position="286"/>
        <end position="300"/>
    </location>
</feature>
<evidence type="ECO:0000256" key="8">
    <source>
        <dbReference type="SAM" id="Phobius"/>
    </source>
</evidence>
<dbReference type="Proteomes" id="UP000296469">
    <property type="component" value="Chromosome"/>
</dbReference>
<dbReference type="Pfam" id="PF00498">
    <property type="entry name" value="FHA"/>
    <property type="match status" value="1"/>
</dbReference>
<keyword evidence="11" id="KW-1185">Reference proteome</keyword>
<dbReference type="SUPFAM" id="SSF49879">
    <property type="entry name" value="SMAD/FHA domain"/>
    <property type="match status" value="1"/>
</dbReference>
<dbReference type="KEGG" id="celz:E5225_06505"/>
<keyword evidence="5 8" id="KW-1133">Transmembrane helix</keyword>
<evidence type="ECO:0000256" key="4">
    <source>
        <dbReference type="ARBA" id="ARBA00022692"/>
    </source>
</evidence>
<protein>
    <submittedName>
        <fullName evidence="10">FHA domain-containing protein</fullName>
    </submittedName>
</protein>
<keyword evidence="4 8" id="KW-0812">Transmembrane</keyword>
<evidence type="ECO:0000256" key="1">
    <source>
        <dbReference type="ARBA" id="ARBA00004651"/>
    </source>
</evidence>
<evidence type="ECO:0000256" key="5">
    <source>
        <dbReference type="ARBA" id="ARBA00022989"/>
    </source>
</evidence>
<keyword evidence="3" id="KW-0597">Phosphoprotein</keyword>
<dbReference type="EMBL" id="CP039291">
    <property type="protein sequence ID" value="QCB93255.1"/>
    <property type="molecule type" value="Genomic_DNA"/>
</dbReference>
<dbReference type="GO" id="GO:0005886">
    <property type="term" value="C:plasma membrane"/>
    <property type="evidence" value="ECO:0007669"/>
    <property type="project" value="UniProtKB-SubCell"/>
</dbReference>
<accession>A0A4V1CMK4</accession>
<dbReference type="InterPro" id="IPR008984">
    <property type="entry name" value="SMAD_FHA_dom_sf"/>
</dbReference>
<feature type="transmembrane region" description="Helical" evidence="8">
    <location>
        <begin position="119"/>
        <end position="142"/>
    </location>
</feature>
<organism evidence="10 11">
    <name type="scientific">Cellulomonas shaoxiangyii</name>
    <dbReference type="NCBI Taxonomy" id="2566013"/>
    <lineage>
        <taxon>Bacteria</taxon>
        <taxon>Bacillati</taxon>
        <taxon>Actinomycetota</taxon>
        <taxon>Actinomycetes</taxon>
        <taxon>Micrococcales</taxon>
        <taxon>Cellulomonadaceae</taxon>
        <taxon>Cellulomonas</taxon>
    </lineage>
</organism>
<feature type="transmembrane region" description="Helical" evidence="8">
    <location>
        <begin position="64"/>
        <end position="88"/>
    </location>
</feature>
<feature type="region of interest" description="Disordered" evidence="7">
    <location>
        <begin position="177"/>
        <end position="301"/>
    </location>
</feature>
<name>A0A4V1CMK4_9CELL</name>
<evidence type="ECO:0000256" key="2">
    <source>
        <dbReference type="ARBA" id="ARBA00022475"/>
    </source>
</evidence>
<feature type="compositionally biased region" description="Low complexity" evidence="7">
    <location>
        <begin position="204"/>
        <end position="278"/>
    </location>
</feature>
<evidence type="ECO:0000313" key="10">
    <source>
        <dbReference type="EMBL" id="QCB93255.1"/>
    </source>
</evidence>
<dbReference type="Gene3D" id="2.60.200.20">
    <property type="match status" value="1"/>
</dbReference>
<comment type="subcellular location">
    <subcellularLocation>
        <location evidence="1">Cell membrane</location>
        <topology evidence="1">Multi-pass membrane protein</topology>
    </subcellularLocation>
</comment>
<dbReference type="InterPro" id="IPR010432">
    <property type="entry name" value="RDD"/>
</dbReference>
<dbReference type="InterPro" id="IPR051791">
    <property type="entry name" value="Pra-immunoreactive"/>
</dbReference>
<dbReference type="Pfam" id="PF06271">
    <property type="entry name" value="RDD"/>
    <property type="match status" value="1"/>
</dbReference>
<feature type="region of interest" description="Disordered" evidence="7">
    <location>
        <begin position="318"/>
        <end position="359"/>
    </location>
</feature>
<keyword evidence="2" id="KW-1003">Cell membrane</keyword>
<dbReference type="InterPro" id="IPR000253">
    <property type="entry name" value="FHA_dom"/>
</dbReference>
<reference evidence="10 11" key="1">
    <citation type="submission" date="2019-04" db="EMBL/GenBank/DDBJ databases">
        <title>Isolation and identification of Cellulomonas shaoxiangyii sp. Nov. isolated from feces of the Tibetan antelopes (Pantholops hodgsonii) in the Qinghai-Tibet plateau of China.</title>
        <authorList>
            <person name="Tian Z."/>
        </authorList>
    </citation>
    <scope>NUCLEOTIDE SEQUENCE [LARGE SCALE GENOMIC DNA]</scope>
    <source>
        <strain evidence="10 11">Z28</strain>
    </source>
</reference>
<evidence type="ECO:0000313" key="11">
    <source>
        <dbReference type="Proteomes" id="UP000296469"/>
    </source>
</evidence>